<evidence type="ECO:0000313" key="3">
    <source>
        <dbReference type="Proteomes" id="UP000565468"/>
    </source>
</evidence>
<name>A0A848M3R8_PAELE</name>
<protein>
    <submittedName>
        <fullName evidence="2">Sugar phosphate isomerase/epimerase</fullName>
    </submittedName>
</protein>
<reference evidence="2 3" key="1">
    <citation type="submission" date="2020-04" db="EMBL/GenBank/DDBJ databases">
        <title>Paenibacillus algicola sp. nov., a novel marine bacterium producing alginate lyase.</title>
        <authorList>
            <person name="Huang H."/>
        </authorList>
    </citation>
    <scope>NUCLEOTIDE SEQUENCE [LARGE SCALE GENOMIC DNA]</scope>
    <source>
        <strain evidence="2 3">L7-75</strain>
    </source>
</reference>
<accession>A0A848M3R8</accession>
<dbReference type="InterPro" id="IPR036237">
    <property type="entry name" value="Xyl_isomerase-like_sf"/>
</dbReference>
<dbReference type="Proteomes" id="UP000565468">
    <property type="component" value="Unassembled WGS sequence"/>
</dbReference>
<comment type="caution">
    <text evidence="2">The sequence shown here is derived from an EMBL/GenBank/DDBJ whole genome shotgun (WGS) entry which is preliminary data.</text>
</comment>
<dbReference type="SUPFAM" id="SSF51658">
    <property type="entry name" value="Xylose isomerase-like"/>
    <property type="match status" value="1"/>
</dbReference>
<keyword evidence="3" id="KW-1185">Reference proteome</keyword>
<evidence type="ECO:0000313" key="2">
    <source>
        <dbReference type="EMBL" id="NMO94899.1"/>
    </source>
</evidence>
<sequence>MNNTGSMTNMALKLDVQQAWWSMAGAGDDHGEWSVERKFDEIAKAGFTGIFGGIPAEGTERDQFRKLLDDYDFSFGTGGFPSTAEELAGQLAEAKEFGAQYVNSQVMDSFVVDDEALALLRQLEEVSNAAGVPHFVETHRGRITQDLIRTASYVQKLPGLALTIDFSHYVLAGEMDGFASQVEAKAEPYFDTLLRRTACIHGRICHGQQIQAQIGTDTADHLTARFHRWWQRGMTYWKEKADSDTVFPFVCELGPDPYAAGVSGQERFKQSILLKNQVVQLWEQS</sequence>
<dbReference type="InterPro" id="IPR013022">
    <property type="entry name" value="Xyl_isomerase-like_TIM-brl"/>
</dbReference>
<dbReference type="EMBL" id="JABBPN010000002">
    <property type="protein sequence ID" value="NMO94899.1"/>
    <property type="molecule type" value="Genomic_DNA"/>
</dbReference>
<dbReference type="Gene3D" id="3.20.20.150">
    <property type="entry name" value="Divalent-metal-dependent TIM barrel enzymes"/>
    <property type="match status" value="1"/>
</dbReference>
<gene>
    <name evidence="2" type="ORF">HII30_03730</name>
</gene>
<feature type="domain" description="Xylose isomerase-like TIM barrel" evidence="1">
    <location>
        <begin position="39"/>
        <end position="184"/>
    </location>
</feature>
<dbReference type="AlphaFoldDB" id="A0A848M3R8"/>
<proteinExistence type="predicted"/>
<organism evidence="2 3">
    <name type="scientific">Paenibacillus lemnae</name>
    <dbReference type="NCBI Taxonomy" id="1330551"/>
    <lineage>
        <taxon>Bacteria</taxon>
        <taxon>Bacillati</taxon>
        <taxon>Bacillota</taxon>
        <taxon>Bacilli</taxon>
        <taxon>Bacillales</taxon>
        <taxon>Paenibacillaceae</taxon>
        <taxon>Paenibacillus</taxon>
    </lineage>
</organism>
<keyword evidence="2" id="KW-0413">Isomerase</keyword>
<dbReference type="GO" id="GO:0016853">
    <property type="term" value="F:isomerase activity"/>
    <property type="evidence" value="ECO:0007669"/>
    <property type="project" value="UniProtKB-KW"/>
</dbReference>
<dbReference type="RefSeq" id="WP_169503627.1">
    <property type="nucleotide sequence ID" value="NZ_JABBPN010000002.1"/>
</dbReference>
<evidence type="ECO:0000259" key="1">
    <source>
        <dbReference type="Pfam" id="PF01261"/>
    </source>
</evidence>
<dbReference type="Pfam" id="PF01261">
    <property type="entry name" value="AP_endonuc_2"/>
    <property type="match status" value="1"/>
</dbReference>